<dbReference type="Pfam" id="PF14248">
    <property type="entry name" value="DUF4345"/>
    <property type="match status" value="1"/>
</dbReference>
<sequence>MEFSFPWPMSQGEWLAWTSAVVTAALGLLLFLAPGIGFRLLRLQPHPDKPEAVIEGRSRFAGFYLGVGLCAILLAQPLLYMALGFSWLFTAFGRMLGMMSDRGNTPYNWAALAVDLALAALPLAFAFGFVP</sequence>
<keyword evidence="1" id="KW-0472">Membrane</keyword>
<organism evidence="2 3">
    <name type="scientific">Aquamicrobium lusatiense</name>
    <dbReference type="NCBI Taxonomy" id="89772"/>
    <lineage>
        <taxon>Bacteria</taxon>
        <taxon>Pseudomonadati</taxon>
        <taxon>Pseudomonadota</taxon>
        <taxon>Alphaproteobacteria</taxon>
        <taxon>Hyphomicrobiales</taxon>
        <taxon>Phyllobacteriaceae</taxon>
        <taxon>Aquamicrobium</taxon>
    </lineage>
</organism>
<name>A0A7W9VTE0_9HYPH</name>
<feature type="transmembrane region" description="Helical" evidence="1">
    <location>
        <begin position="109"/>
        <end position="130"/>
    </location>
</feature>
<dbReference type="InterPro" id="IPR025597">
    <property type="entry name" value="DUF4345"/>
</dbReference>
<feature type="transmembrane region" description="Helical" evidence="1">
    <location>
        <begin position="62"/>
        <end position="89"/>
    </location>
</feature>
<keyword evidence="3" id="KW-1185">Reference proteome</keyword>
<evidence type="ECO:0000256" key="1">
    <source>
        <dbReference type="SAM" id="Phobius"/>
    </source>
</evidence>
<comment type="caution">
    <text evidence="2">The sequence shown here is derived from an EMBL/GenBank/DDBJ whole genome shotgun (WGS) entry which is preliminary data.</text>
</comment>
<dbReference type="AlphaFoldDB" id="A0A7W9VTE0"/>
<keyword evidence="1" id="KW-0812">Transmembrane</keyword>
<dbReference type="Proteomes" id="UP000533306">
    <property type="component" value="Unassembled WGS sequence"/>
</dbReference>
<accession>A0A7W9VTE0</accession>
<evidence type="ECO:0000313" key="3">
    <source>
        <dbReference type="Proteomes" id="UP000533306"/>
    </source>
</evidence>
<evidence type="ECO:0000313" key="2">
    <source>
        <dbReference type="EMBL" id="MBB6010848.1"/>
    </source>
</evidence>
<keyword evidence="1" id="KW-1133">Transmembrane helix</keyword>
<dbReference type="RefSeq" id="WP_183824676.1">
    <property type="nucleotide sequence ID" value="NZ_JACHEU010000001.1"/>
</dbReference>
<dbReference type="EMBL" id="JACHEU010000001">
    <property type="protein sequence ID" value="MBB6010848.1"/>
    <property type="molecule type" value="Genomic_DNA"/>
</dbReference>
<feature type="transmembrane region" description="Helical" evidence="1">
    <location>
        <begin position="14"/>
        <end position="41"/>
    </location>
</feature>
<protein>
    <submittedName>
        <fullName evidence="2">Uncharacterized membrane protein HdeD (DUF308 family)</fullName>
    </submittedName>
</protein>
<reference evidence="2 3" key="1">
    <citation type="submission" date="2020-08" db="EMBL/GenBank/DDBJ databases">
        <title>Genomic Encyclopedia of Type Strains, Phase IV (KMG-IV): sequencing the most valuable type-strain genomes for metagenomic binning, comparative biology and taxonomic classification.</title>
        <authorList>
            <person name="Goeker M."/>
        </authorList>
    </citation>
    <scope>NUCLEOTIDE SEQUENCE [LARGE SCALE GENOMIC DNA]</scope>
    <source>
        <strain evidence="2 3">DSM 11099</strain>
    </source>
</reference>
<proteinExistence type="predicted"/>
<gene>
    <name evidence="2" type="ORF">HNR59_000193</name>
</gene>